<comment type="caution">
    <text evidence="1">The sequence shown here is derived from an EMBL/GenBank/DDBJ whole genome shotgun (WGS) entry which is preliminary data.</text>
</comment>
<sequence length="112" mass="11870">MVFPPGSGRAGGMGACLGDPNPHDPCDLDVIHAVVELGVARLAVLGARVRRQRAAAGEFGRVVAQHTPKRPDKPVEVVDGFHATRGLGQQDRERSGEWLHIVLVRGLPAVAV</sequence>
<dbReference type="EMBL" id="BCTA01000080">
    <property type="protein sequence ID" value="GAT12013.1"/>
    <property type="molecule type" value="Genomic_DNA"/>
</dbReference>
<accession>A0ABQ0KR92</accession>
<name>A0ABQ0KR92_MYCNV</name>
<evidence type="ECO:0000313" key="1">
    <source>
        <dbReference type="EMBL" id="GAT12013.1"/>
    </source>
</evidence>
<evidence type="ECO:0000313" key="2">
    <source>
        <dbReference type="Proteomes" id="UP000069773"/>
    </source>
</evidence>
<keyword evidence="2" id="KW-1185">Reference proteome</keyword>
<gene>
    <name evidence="1" type="ORF">RMCN_5146</name>
</gene>
<proteinExistence type="predicted"/>
<organism evidence="1 2">
    <name type="scientific">Mycolicibacterium novocastrense</name>
    <name type="common">Mycobacterium novocastrense</name>
    <dbReference type="NCBI Taxonomy" id="59813"/>
    <lineage>
        <taxon>Bacteria</taxon>
        <taxon>Bacillati</taxon>
        <taxon>Actinomycetota</taxon>
        <taxon>Actinomycetes</taxon>
        <taxon>Mycobacteriales</taxon>
        <taxon>Mycobacteriaceae</taxon>
        <taxon>Mycolicibacterium</taxon>
    </lineage>
</organism>
<protein>
    <submittedName>
        <fullName evidence="1">Multicopper oxidase</fullName>
    </submittedName>
</protein>
<reference evidence="1 2" key="1">
    <citation type="journal article" date="2016" name="Genome Announc.">
        <title>Draft Genome Sequences of Five Rapidly Growing Mycobacterium Species, M. thermoresistibile, M. fortuitum subsp. acetamidolyticum, M. canariasense, M. brisbanense, and M. novocastrense.</title>
        <authorList>
            <person name="Katahira K."/>
            <person name="Ogura Y."/>
            <person name="Gotoh Y."/>
            <person name="Hayashi T."/>
        </authorList>
    </citation>
    <scope>NUCLEOTIDE SEQUENCE [LARGE SCALE GENOMIC DNA]</scope>
    <source>
        <strain evidence="1 2">JCM18114</strain>
    </source>
</reference>
<dbReference type="Proteomes" id="UP000069773">
    <property type="component" value="Unassembled WGS sequence"/>
</dbReference>